<dbReference type="EMBL" id="BMAC01000357">
    <property type="protein sequence ID" value="GFP94566.1"/>
    <property type="molecule type" value="Genomic_DNA"/>
</dbReference>
<evidence type="ECO:0000313" key="3">
    <source>
        <dbReference type="Proteomes" id="UP000653305"/>
    </source>
</evidence>
<feature type="compositionally biased region" description="Basic residues" evidence="1">
    <location>
        <begin position="46"/>
        <end position="55"/>
    </location>
</feature>
<accession>A0A830C608</accession>
<keyword evidence="3" id="KW-1185">Reference proteome</keyword>
<feature type="region of interest" description="Disordered" evidence="1">
    <location>
        <begin position="34"/>
        <end position="55"/>
    </location>
</feature>
<organism evidence="2 3">
    <name type="scientific">Phtheirospermum japonicum</name>
    <dbReference type="NCBI Taxonomy" id="374723"/>
    <lineage>
        <taxon>Eukaryota</taxon>
        <taxon>Viridiplantae</taxon>
        <taxon>Streptophyta</taxon>
        <taxon>Embryophyta</taxon>
        <taxon>Tracheophyta</taxon>
        <taxon>Spermatophyta</taxon>
        <taxon>Magnoliopsida</taxon>
        <taxon>eudicotyledons</taxon>
        <taxon>Gunneridae</taxon>
        <taxon>Pentapetalae</taxon>
        <taxon>asterids</taxon>
        <taxon>lamiids</taxon>
        <taxon>Lamiales</taxon>
        <taxon>Orobanchaceae</taxon>
        <taxon>Orobanchaceae incertae sedis</taxon>
        <taxon>Phtheirospermum</taxon>
    </lineage>
</organism>
<dbReference type="OrthoDB" id="911442at2759"/>
<gene>
    <name evidence="2" type="ORF">PHJA_001601000</name>
</gene>
<dbReference type="AlphaFoldDB" id="A0A830C608"/>
<reference evidence="2" key="1">
    <citation type="submission" date="2020-07" db="EMBL/GenBank/DDBJ databases">
        <title>Ethylene signaling mediates host invasion by parasitic plants.</title>
        <authorList>
            <person name="Yoshida S."/>
        </authorList>
    </citation>
    <scope>NUCLEOTIDE SEQUENCE</scope>
    <source>
        <strain evidence="2">Okayama</strain>
    </source>
</reference>
<name>A0A830C608_9LAMI</name>
<proteinExistence type="predicted"/>
<comment type="caution">
    <text evidence="2">The sequence shown here is derived from an EMBL/GenBank/DDBJ whole genome shotgun (WGS) entry which is preliminary data.</text>
</comment>
<protein>
    <submittedName>
        <fullName evidence="2">Uncharacterized protein</fullName>
    </submittedName>
</protein>
<dbReference type="Proteomes" id="UP000653305">
    <property type="component" value="Unassembled WGS sequence"/>
</dbReference>
<evidence type="ECO:0000313" key="2">
    <source>
        <dbReference type="EMBL" id="GFP94566.1"/>
    </source>
</evidence>
<evidence type="ECO:0000256" key="1">
    <source>
        <dbReference type="SAM" id="MobiDB-lite"/>
    </source>
</evidence>
<sequence length="55" mass="6371">MKKMVKEDDVSLKNLEYFQEKEKVQAHRLYFTKLPKGATIPPSAPSKRHNSSPQN</sequence>